<dbReference type="InterPro" id="IPR002423">
    <property type="entry name" value="Cpn60/GroEL/TCP-1"/>
</dbReference>
<dbReference type="Gene3D" id="1.10.560.10">
    <property type="entry name" value="GroEL-like equatorial domain"/>
    <property type="match status" value="1"/>
</dbReference>
<dbReference type="Gene3D" id="3.50.7.10">
    <property type="entry name" value="GroEL"/>
    <property type="match status" value="1"/>
</dbReference>
<dbReference type="SUPFAM" id="SSF54849">
    <property type="entry name" value="GroEL-intermediate domain like"/>
    <property type="match status" value="2"/>
</dbReference>
<dbReference type="GO" id="GO:0140662">
    <property type="term" value="F:ATP-dependent protein folding chaperone"/>
    <property type="evidence" value="ECO:0007669"/>
    <property type="project" value="InterPro"/>
</dbReference>
<dbReference type="GO" id="GO:0005524">
    <property type="term" value="F:ATP binding"/>
    <property type="evidence" value="ECO:0007669"/>
    <property type="project" value="InterPro"/>
</dbReference>
<dbReference type="InterPro" id="IPR027409">
    <property type="entry name" value="GroEL-like_apical_dom_sf"/>
</dbReference>
<sequence>MKTLITGKEASNKLLQGVNKVADAVKGTLGPNARTVIIQREDTFPLILNDGVTIAKAVNDPDPYVQMGIDLIKEVASQAQHKSGDGTTTATILAQALCNIGYDAIHRGEDAVGLTNAIKEEAEIIVEKLLEEAIPVTDDKDMLKNVAIIASNNDEDLGNLIAEVMDKVGSEGAIAVEAGSGFDTTYNIESGLEVQSGAVSPYFTQNLVNSNVLLTSDRLDNFESLVPALELSMKAGRGLMIFCSDYNPAMLPNILINVVQGKISACIVKTAGMGQGQQDWLQDIQSVTGGHMFSKILGDNILEVKENQLGFVLKADCTKDTTMLLTEKDTRDEKHIDKLYQQLDDSDNNWEKQTLTRRIARLTDGVASIKVGANTEIELRERKERIDDAVNAVRAAQRNGVIAGGGVLLRHFGEKSSLRIIKESFVMPEETLLDNAGILQYPKIDYDEGADLGFDMKEKGVYDPVDVTINSIRSAVSIAVLVLLSDALVALPADKFISKEV</sequence>
<protein>
    <submittedName>
        <fullName evidence="3">Chaperonin GroEL</fullName>
    </submittedName>
</protein>
<dbReference type="GO" id="GO:0042026">
    <property type="term" value="P:protein refolding"/>
    <property type="evidence" value="ECO:0007669"/>
    <property type="project" value="InterPro"/>
</dbReference>
<dbReference type="PANTHER" id="PTHR45633">
    <property type="entry name" value="60 KDA HEAT SHOCK PROTEIN, MITOCHONDRIAL"/>
    <property type="match status" value="1"/>
</dbReference>
<dbReference type="EMBL" id="KU595505">
    <property type="protein sequence ID" value="AQM32671.1"/>
    <property type="molecule type" value="Genomic_DNA"/>
</dbReference>
<comment type="similarity">
    <text evidence="1">Belongs to the chaperonin (HSP60) family.</text>
</comment>
<gene>
    <name evidence="3" type="primary">GroEL</name>
</gene>
<proteinExistence type="inferred from homology"/>
<organism evidence="3">
    <name type="scientific">uncultured virus</name>
    <dbReference type="NCBI Taxonomy" id="340016"/>
    <lineage>
        <taxon>Viruses</taxon>
        <taxon>environmental samples</taxon>
    </lineage>
</organism>
<keyword evidence="2" id="KW-0143">Chaperone</keyword>
<evidence type="ECO:0000256" key="2">
    <source>
        <dbReference type="ARBA" id="ARBA00023186"/>
    </source>
</evidence>
<accession>A0A240F7A1</accession>
<evidence type="ECO:0000256" key="1">
    <source>
        <dbReference type="ARBA" id="ARBA00006607"/>
    </source>
</evidence>
<dbReference type="InterPro" id="IPR027413">
    <property type="entry name" value="GROEL-like_equatorial_sf"/>
</dbReference>
<dbReference type="Gene3D" id="3.30.260.10">
    <property type="entry name" value="TCP-1-like chaperonin intermediate domain"/>
    <property type="match status" value="1"/>
</dbReference>
<evidence type="ECO:0000313" key="3">
    <source>
        <dbReference type="EMBL" id="AQM32671.1"/>
    </source>
</evidence>
<dbReference type="PRINTS" id="PR00298">
    <property type="entry name" value="CHAPERONIN60"/>
</dbReference>
<dbReference type="InterPro" id="IPR001844">
    <property type="entry name" value="Cpn60/GroEL"/>
</dbReference>
<reference evidence="3" key="1">
    <citation type="journal article" date="2017" name="ISME J.">
        <title>Novel chaperonins are prevalent in the virioplankton and demonstrate links to viral biology and ecology.</title>
        <authorList>
            <person name="Marine R.L."/>
            <person name="Nasko D.J."/>
            <person name="Wray J."/>
            <person name="Polson S.W."/>
            <person name="Wommack K.E."/>
        </authorList>
    </citation>
    <scope>NUCLEOTIDE SEQUENCE</scope>
</reference>
<dbReference type="Pfam" id="PF00118">
    <property type="entry name" value="Cpn60_TCP1"/>
    <property type="match status" value="1"/>
</dbReference>
<name>A0A240F7A1_9VIRU</name>
<dbReference type="InterPro" id="IPR027410">
    <property type="entry name" value="TCP-1-like_intermed_sf"/>
</dbReference>
<dbReference type="SUPFAM" id="SSF52029">
    <property type="entry name" value="GroEL apical domain-like"/>
    <property type="match status" value="1"/>
</dbReference>
<dbReference type="SUPFAM" id="SSF48592">
    <property type="entry name" value="GroEL equatorial domain-like"/>
    <property type="match status" value="1"/>
</dbReference>
<dbReference type="NCBIfam" id="NF009487">
    <property type="entry name" value="PRK12849.1"/>
    <property type="match status" value="1"/>
</dbReference>